<accession>A0A7W4Z5K6</accession>
<feature type="domain" description="Uncharacterized protein TP-0789" evidence="2">
    <location>
        <begin position="84"/>
        <end position="267"/>
    </location>
</feature>
<keyword evidence="3" id="KW-0449">Lipoprotein</keyword>
<gene>
    <name evidence="3" type="ORF">FHR99_000302</name>
</gene>
<reference evidence="3 4" key="1">
    <citation type="submission" date="2020-08" db="EMBL/GenBank/DDBJ databases">
        <title>Genomic Encyclopedia of Type Strains, Phase III (KMG-III): the genomes of soil and plant-associated and newly described type strains.</title>
        <authorList>
            <person name="Whitman W."/>
        </authorList>
    </citation>
    <scope>NUCLEOTIDE SEQUENCE [LARGE SCALE GENOMIC DNA]</scope>
    <source>
        <strain evidence="3 4">CECT 8654</strain>
    </source>
</reference>
<dbReference type="Pfam" id="PF17131">
    <property type="entry name" value="LolA_like"/>
    <property type="match status" value="1"/>
</dbReference>
<evidence type="ECO:0000259" key="2">
    <source>
        <dbReference type="Pfam" id="PF17131"/>
    </source>
</evidence>
<dbReference type="Proteomes" id="UP000537130">
    <property type="component" value="Unassembled WGS sequence"/>
</dbReference>
<keyword evidence="4" id="KW-1185">Reference proteome</keyword>
<dbReference type="InterPro" id="IPR033399">
    <property type="entry name" value="TP_0789-like"/>
</dbReference>
<proteinExistence type="predicted"/>
<dbReference type="EMBL" id="JACHWY010000001">
    <property type="protein sequence ID" value="MBB3046066.1"/>
    <property type="molecule type" value="Genomic_DNA"/>
</dbReference>
<evidence type="ECO:0000313" key="3">
    <source>
        <dbReference type="EMBL" id="MBB3046066.1"/>
    </source>
</evidence>
<dbReference type="AlphaFoldDB" id="A0A7W4Z5K6"/>
<dbReference type="CDD" id="cd16329">
    <property type="entry name" value="LolA_like"/>
    <property type="match status" value="1"/>
</dbReference>
<keyword evidence="1" id="KW-0732">Signal</keyword>
<evidence type="ECO:0000256" key="1">
    <source>
        <dbReference type="SAM" id="SignalP"/>
    </source>
</evidence>
<name>A0A7W4Z5K6_9GAMM</name>
<sequence length="269" mass="31210">MNHPRRKINVLAAILLSLVAGTSLAQYDGLSAEDKGLAIAREADRRDLGWGDSSATMNMVLRNRQGDESVREMRNKALEVADDGDKSLIIFDEPRDVRGTALLTFSHRVGDDDQWLYLPALKRVKRIASSNKSGPFMGSEFAYEDISSQEVEKYTYRYLRDETLNGQDCFVIERDPVDEDSGYSRQIVWMDKAEYRVQKVEYYDRKDSHLKTLTFHDYQQYLNKHWRAQRLEMVNHQTMKSTTLTFADYTFANGFDDREFNQSGLARMR</sequence>
<evidence type="ECO:0000313" key="4">
    <source>
        <dbReference type="Proteomes" id="UP000537130"/>
    </source>
</evidence>
<comment type="caution">
    <text evidence="3">The sequence shown here is derived from an EMBL/GenBank/DDBJ whole genome shotgun (WGS) entry which is preliminary data.</text>
</comment>
<protein>
    <submittedName>
        <fullName evidence="3">Outer membrane lipoprotein-sorting protein</fullName>
    </submittedName>
</protein>
<organism evidence="3 4">
    <name type="scientific">Litorivivens lipolytica</name>
    <dbReference type="NCBI Taxonomy" id="1524264"/>
    <lineage>
        <taxon>Bacteria</taxon>
        <taxon>Pseudomonadati</taxon>
        <taxon>Pseudomonadota</taxon>
        <taxon>Gammaproteobacteria</taxon>
        <taxon>Litorivivens</taxon>
    </lineage>
</organism>
<dbReference type="Gene3D" id="2.50.20.10">
    <property type="entry name" value="Lipoprotein localisation LolA/LolB/LppX"/>
    <property type="match status" value="1"/>
</dbReference>
<feature type="chain" id="PRO_5031484156" evidence="1">
    <location>
        <begin position="26"/>
        <end position="269"/>
    </location>
</feature>
<feature type="signal peptide" evidence="1">
    <location>
        <begin position="1"/>
        <end position="25"/>
    </location>
</feature>